<dbReference type="PANTHER" id="PTHR31637">
    <property type="entry name" value="2,3-BISPHOSPHOGLYCERATE-INDEPENDENT PHOSPHOGLYCERATE MUTASE"/>
    <property type="match status" value="1"/>
</dbReference>
<dbReference type="EMBL" id="RYFG02000108">
    <property type="protein sequence ID" value="TRW92164.1"/>
    <property type="molecule type" value="Genomic_DNA"/>
</dbReference>
<sequence>MDKESNAIAKTNWDELQKDCSVTFSCSGSVVGLLGREMDNPEVGDFHTDTVRYDSQDLSKVNNAMVDIRNYANCGTVEHADIMDVAILAVKALDASLLRVLEALSVGVQMLITAAHGNIEQMVDKETGKPQAAHTTTSVSSVYASGSLFTLFSTVPAMSGVSQPVEMTGRSLIRSV</sequence>
<dbReference type="PANTHER" id="PTHR31637:SF0">
    <property type="entry name" value="2,3-BISPHOSPHOGLYCERATE-INDEPENDENT PHOSPHOGLYCERATE MUTASE"/>
    <property type="match status" value="1"/>
</dbReference>
<name>A0ABY3CB53_9GAMM</name>
<dbReference type="Proteomes" id="UP000733744">
    <property type="component" value="Unassembled WGS sequence"/>
</dbReference>
<evidence type="ECO:0000259" key="1">
    <source>
        <dbReference type="Pfam" id="PF01676"/>
    </source>
</evidence>
<gene>
    <name evidence="2" type="ORF">EKO24_015135</name>
</gene>
<comment type="caution">
    <text evidence="2">The sequence shown here is derived from an EMBL/GenBank/DDBJ whole genome shotgun (WGS) entry which is preliminary data.</text>
</comment>
<evidence type="ECO:0000313" key="2">
    <source>
        <dbReference type="EMBL" id="TRW92164.1"/>
    </source>
</evidence>
<accession>A0ABY3CB53</accession>
<dbReference type="InterPro" id="IPR006124">
    <property type="entry name" value="Metalloenzyme"/>
</dbReference>
<keyword evidence="3" id="KW-1185">Reference proteome</keyword>
<reference evidence="2 3" key="1">
    <citation type="journal article" date="2019" name="Antonie Van Leeuwenhoek">
        <title>Description of 'Ca. Methylobacter oryzae' KRF1, a novel species from the environmentally important Methylobacter clade 2.</title>
        <authorList>
            <person name="Khatri K."/>
            <person name="Mohite J.A."/>
            <person name="Pandit P.S."/>
            <person name="Bahulikar R."/>
            <person name="Rahalkar M.C."/>
        </authorList>
    </citation>
    <scope>NUCLEOTIDE SEQUENCE [LARGE SCALE GENOMIC DNA]</scope>
    <source>
        <strain evidence="2 3">KRF1</strain>
    </source>
</reference>
<proteinExistence type="predicted"/>
<feature type="domain" description="Metalloenzyme" evidence="1">
    <location>
        <begin position="68"/>
        <end position="146"/>
    </location>
</feature>
<organism evidence="2 3">
    <name type="scientific">Candidatus Methylobacter oryzae</name>
    <dbReference type="NCBI Taxonomy" id="2497749"/>
    <lineage>
        <taxon>Bacteria</taxon>
        <taxon>Pseudomonadati</taxon>
        <taxon>Pseudomonadota</taxon>
        <taxon>Gammaproteobacteria</taxon>
        <taxon>Methylococcales</taxon>
        <taxon>Methylococcaceae</taxon>
        <taxon>Methylobacter</taxon>
    </lineage>
</organism>
<dbReference type="Gene3D" id="3.40.720.10">
    <property type="entry name" value="Alkaline Phosphatase, subunit A"/>
    <property type="match status" value="1"/>
</dbReference>
<dbReference type="SUPFAM" id="SSF53649">
    <property type="entry name" value="Alkaline phosphatase-like"/>
    <property type="match status" value="1"/>
</dbReference>
<dbReference type="InterPro" id="IPR005995">
    <property type="entry name" value="Pgm_bpd_ind"/>
</dbReference>
<evidence type="ECO:0000313" key="3">
    <source>
        <dbReference type="Proteomes" id="UP000733744"/>
    </source>
</evidence>
<protein>
    <recommendedName>
        <fullName evidence="1">Metalloenzyme domain-containing protein</fullName>
    </recommendedName>
</protein>
<dbReference type="InterPro" id="IPR017850">
    <property type="entry name" value="Alkaline_phosphatase_core_sf"/>
</dbReference>
<dbReference type="Pfam" id="PF01676">
    <property type="entry name" value="Metalloenzyme"/>
    <property type="match status" value="1"/>
</dbReference>